<feature type="domain" description="Receptor L-domain" evidence="1">
    <location>
        <begin position="14"/>
        <end position="114"/>
    </location>
</feature>
<evidence type="ECO:0000313" key="2">
    <source>
        <dbReference type="EMBL" id="VDM81790.1"/>
    </source>
</evidence>
<evidence type="ECO:0000313" key="3">
    <source>
        <dbReference type="Proteomes" id="UP000270094"/>
    </source>
</evidence>
<keyword evidence="3" id="KW-1185">Reference proteome</keyword>
<organism evidence="2 3">
    <name type="scientific">Strongylus vulgaris</name>
    <name type="common">Blood worm</name>
    <dbReference type="NCBI Taxonomy" id="40348"/>
    <lineage>
        <taxon>Eukaryota</taxon>
        <taxon>Metazoa</taxon>
        <taxon>Ecdysozoa</taxon>
        <taxon>Nematoda</taxon>
        <taxon>Chromadorea</taxon>
        <taxon>Rhabditida</taxon>
        <taxon>Rhabditina</taxon>
        <taxon>Rhabditomorpha</taxon>
        <taxon>Strongyloidea</taxon>
        <taxon>Strongylidae</taxon>
        <taxon>Strongylus</taxon>
    </lineage>
</organism>
<dbReference type="AlphaFoldDB" id="A0A3P7J8J8"/>
<dbReference type="InterPro" id="IPR053079">
    <property type="entry name" value="SPS2_domain"/>
</dbReference>
<gene>
    <name evidence="2" type="ORF">SVUK_LOCUS16788</name>
</gene>
<dbReference type="Proteomes" id="UP000270094">
    <property type="component" value="Unassembled WGS sequence"/>
</dbReference>
<reference evidence="2 3" key="1">
    <citation type="submission" date="2018-11" db="EMBL/GenBank/DDBJ databases">
        <authorList>
            <consortium name="Pathogen Informatics"/>
        </authorList>
    </citation>
    <scope>NUCLEOTIDE SEQUENCE [LARGE SCALE GENOMIC DNA]</scope>
</reference>
<name>A0A3P7J8J8_STRVU</name>
<dbReference type="SUPFAM" id="SSF52058">
    <property type="entry name" value="L domain-like"/>
    <property type="match status" value="2"/>
</dbReference>
<dbReference type="InterPro" id="IPR036941">
    <property type="entry name" value="Rcpt_L-dom_sf"/>
</dbReference>
<dbReference type="Pfam" id="PF01030">
    <property type="entry name" value="Recep_L_domain"/>
    <property type="match status" value="1"/>
</dbReference>
<dbReference type="Gene3D" id="3.80.20.20">
    <property type="entry name" value="Receptor L-domain"/>
    <property type="match status" value="1"/>
</dbReference>
<sequence length="372" mass="42615">MQSDFETEFEDLPCIHFFGHMQFSEEAHHIYEKVQVIEKITGCVTIYRSNLVHANFPQLKEIVHDENFCDLDYALRIIGNQKLKSITFHKDFSIQSDKVFISVNPLLEHNGTSVNDTIFDFSPTDGDCLQEQVLTKQQCKRIVGDVTYEDYLLGAFKRDPPVEIHGMLIFEDRDDINLLALENVTVIAHGTPAIVISNNANLVDISGLLSIKISGREPLLEISDNDKICAPIELRNKVKQLAQKDVLFDKSCLKSCEGGVVDHWFLQEFSNLKNCRVIIGNLMIMGLNDPDKAIEIFTYEDVSDWEKKRFKSIALKRDVFNIGHKPIKKERRIYETYENNTILGTCFFCFGKVSLLLEVVGYVTRHSCVFHL</sequence>
<dbReference type="PANTHER" id="PTHR21662">
    <property type="entry name" value="RECEPTOR PROTEIN-TYROSINE KINASE"/>
    <property type="match status" value="1"/>
</dbReference>
<evidence type="ECO:0000259" key="1">
    <source>
        <dbReference type="Pfam" id="PF01030"/>
    </source>
</evidence>
<accession>A0A3P7J8J8</accession>
<protein>
    <recommendedName>
        <fullName evidence="1">Receptor L-domain domain-containing protein</fullName>
    </recommendedName>
</protein>
<dbReference type="InterPro" id="IPR000494">
    <property type="entry name" value="Rcpt_L-dom"/>
</dbReference>
<dbReference type="PANTHER" id="PTHR21662:SF59">
    <property type="entry name" value="RECEPTOR PROTEIN-TYROSINE KINASE"/>
    <property type="match status" value="1"/>
</dbReference>
<dbReference type="EMBL" id="UYYB01114528">
    <property type="protein sequence ID" value="VDM81790.1"/>
    <property type="molecule type" value="Genomic_DNA"/>
</dbReference>
<proteinExistence type="predicted"/>
<dbReference type="OrthoDB" id="5864224at2759"/>